<dbReference type="EMBL" id="KV429077">
    <property type="protein sequence ID" value="KZT67324.1"/>
    <property type="molecule type" value="Genomic_DNA"/>
</dbReference>
<sequence length="231" mass="24956">MHQPSRASPPRKSSSKVPTIRLGTFVYPRTPFPFTDFPSASASGSAEPVTLYQYRAAILIPCGFLPTHRPARPRIWGGALIPALPAIPPLSEFAAVPYRDSRPHPYEARGVRRVYTDDSDLFLCALHAGLLTWSETRRAKGEGRDLRVEVKITKEARFIGGFGSPYVNGPDFAGAESAGVYGSEDDGRSLLSAGWGNSHDGSGIEITSATWVRVSEFACTFTLGVSDSPTV</sequence>
<gene>
    <name evidence="1" type="ORF">DAEQUDRAFT_673475</name>
</gene>
<organism evidence="1 2">
    <name type="scientific">Daedalea quercina L-15889</name>
    <dbReference type="NCBI Taxonomy" id="1314783"/>
    <lineage>
        <taxon>Eukaryota</taxon>
        <taxon>Fungi</taxon>
        <taxon>Dikarya</taxon>
        <taxon>Basidiomycota</taxon>
        <taxon>Agaricomycotina</taxon>
        <taxon>Agaricomycetes</taxon>
        <taxon>Polyporales</taxon>
        <taxon>Fomitopsis</taxon>
    </lineage>
</organism>
<dbReference type="Proteomes" id="UP000076727">
    <property type="component" value="Unassembled WGS sequence"/>
</dbReference>
<dbReference type="AlphaFoldDB" id="A0A165NSP6"/>
<protein>
    <submittedName>
        <fullName evidence="1">Uncharacterized protein</fullName>
    </submittedName>
</protein>
<evidence type="ECO:0000313" key="2">
    <source>
        <dbReference type="Proteomes" id="UP000076727"/>
    </source>
</evidence>
<proteinExistence type="predicted"/>
<keyword evidence="2" id="KW-1185">Reference proteome</keyword>
<dbReference type="STRING" id="1314783.A0A165NSP6"/>
<reference evidence="1 2" key="1">
    <citation type="journal article" date="2016" name="Mol. Biol. Evol.">
        <title>Comparative Genomics of Early-Diverging Mushroom-Forming Fungi Provides Insights into the Origins of Lignocellulose Decay Capabilities.</title>
        <authorList>
            <person name="Nagy L.G."/>
            <person name="Riley R."/>
            <person name="Tritt A."/>
            <person name="Adam C."/>
            <person name="Daum C."/>
            <person name="Floudas D."/>
            <person name="Sun H."/>
            <person name="Yadav J.S."/>
            <person name="Pangilinan J."/>
            <person name="Larsson K.H."/>
            <person name="Matsuura K."/>
            <person name="Barry K."/>
            <person name="Labutti K."/>
            <person name="Kuo R."/>
            <person name="Ohm R.A."/>
            <person name="Bhattacharya S.S."/>
            <person name="Shirouzu T."/>
            <person name="Yoshinaga Y."/>
            <person name="Martin F.M."/>
            <person name="Grigoriev I.V."/>
            <person name="Hibbett D.S."/>
        </authorList>
    </citation>
    <scope>NUCLEOTIDE SEQUENCE [LARGE SCALE GENOMIC DNA]</scope>
    <source>
        <strain evidence="1 2">L-15889</strain>
    </source>
</reference>
<evidence type="ECO:0000313" key="1">
    <source>
        <dbReference type="EMBL" id="KZT67324.1"/>
    </source>
</evidence>
<accession>A0A165NSP6</accession>
<name>A0A165NSP6_9APHY</name>
<dbReference type="OrthoDB" id="3596986at2759"/>